<feature type="transmembrane region" description="Helical" evidence="1">
    <location>
        <begin position="314"/>
        <end position="332"/>
    </location>
</feature>
<feature type="transmembrane region" description="Helical" evidence="1">
    <location>
        <begin position="224"/>
        <end position="242"/>
    </location>
</feature>
<reference evidence="2 3" key="1">
    <citation type="journal article" date="2015" name="Nature">
        <title>rRNA introns, odd ribosomes, and small enigmatic genomes across a large radiation of phyla.</title>
        <authorList>
            <person name="Brown C.T."/>
            <person name="Hug L.A."/>
            <person name="Thomas B.C."/>
            <person name="Sharon I."/>
            <person name="Castelle C.J."/>
            <person name="Singh A."/>
            <person name="Wilkins M.J."/>
            <person name="Williams K.H."/>
            <person name="Banfield J.F."/>
        </authorList>
    </citation>
    <scope>NUCLEOTIDE SEQUENCE [LARGE SCALE GENOMIC DNA]</scope>
</reference>
<feature type="transmembrane region" description="Helical" evidence="1">
    <location>
        <begin position="480"/>
        <end position="498"/>
    </location>
</feature>
<evidence type="ECO:0000313" key="3">
    <source>
        <dbReference type="Proteomes" id="UP000034894"/>
    </source>
</evidence>
<dbReference type="Pfam" id="PF10101">
    <property type="entry name" value="DUF2339"/>
    <property type="match status" value="1"/>
</dbReference>
<feature type="transmembrane region" description="Helical" evidence="1">
    <location>
        <begin position="390"/>
        <end position="408"/>
    </location>
</feature>
<evidence type="ECO:0000313" key="2">
    <source>
        <dbReference type="EMBL" id="KKS96063.1"/>
    </source>
</evidence>
<feature type="transmembrane region" description="Helical" evidence="1">
    <location>
        <begin position="177"/>
        <end position="193"/>
    </location>
</feature>
<accession>A0A0G1GAS7</accession>
<keyword evidence="1" id="KW-0472">Membrane</keyword>
<evidence type="ECO:0000256" key="1">
    <source>
        <dbReference type="SAM" id="Phobius"/>
    </source>
</evidence>
<keyword evidence="1" id="KW-1133">Transmembrane helix</keyword>
<protein>
    <recommendedName>
        <fullName evidence="4">DUF2339 domain-containing protein</fullName>
    </recommendedName>
</protein>
<dbReference type="Proteomes" id="UP000034894">
    <property type="component" value="Unassembled WGS sequence"/>
</dbReference>
<feature type="transmembrane region" description="Helical" evidence="1">
    <location>
        <begin position="71"/>
        <end position="89"/>
    </location>
</feature>
<dbReference type="PANTHER" id="PTHR38434:SF1">
    <property type="entry name" value="BLL2549 PROTEIN"/>
    <property type="match status" value="1"/>
</dbReference>
<dbReference type="EMBL" id="LCFP01000012">
    <property type="protein sequence ID" value="KKS96063.1"/>
    <property type="molecule type" value="Genomic_DNA"/>
</dbReference>
<dbReference type="AlphaFoldDB" id="A0A0G1GAS7"/>
<feature type="transmembrane region" description="Helical" evidence="1">
    <location>
        <begin position="420"/>
        <end position="439"/>
    </location>
</feature>
<feature type="transmembrane region" description="Helical" evidence="1">
    <location>
        <begin position="363"/>
        <end position="383"/>
    </location>
</feature>
<organism evidence="2 3">
    <name type="scientific">Candidatus Gottesmanbacteria bacterium GW2011_GWA2_43_14</name>
    <dbReference type="NCBI Taxonomy" id="1618443"/>
    <lineage>
        <taxon>Bacteria</taxon>
        <taxon>Candidatus Gottesmaniibacteriota</taxon>
    </lineage>
</organism>
<dbReference type="STRING" id="1618443.UV73_C0012G0091"/>
<feature type="transmembrane region" description="Helical" evidence="1">
    <location>
        <begin position="125"/>
        <end position="143"/>
    </location>
</feature>
<feature type="transmembrane region" description="Helical" evidence="1">
    <location>
        <begin position="95"/>
        <end position="113"/>
    </location>
</feature>
<proteinExistence type="predicted"/>
<feature type="transmembrane region" description="Helical" evidence="1">
    <location>
        <begin position="199"/>
        <end position="217"/>
    </location>
</feature>
<sequence>MEILALISFGLSIYAILRVNRLESYLKEKFDGEIKGEVVNQKTGEAEPVFGKKESTANIFSWFAHEWPLKTGALLILLGFIWLVTYAFLNNWVGPLGRITFGFLSGSAILYLGEKRLKTVSSQGITMTGLGAAVIMITVYAAQHVYSMFPAPIALLFTSLTMMMTAAVSLKYKVRSLAIFSLAIGGLAPLLIGRAGEGILGLYGYLLAVTAGVIWLAGYSRWKILIFLSMVTISFYSFSYFFPGRIFPGSILLPQEFFYLKFFAVTFSSLYFFTILLSVVSRKVEVPDLLAAAAHGLFTVGWINGIVLPEYKSAVTLLAAAFYLGATYLVFLRTKVKNALFLYTFISVFLLTLAAVFEFQGPVLVIALSVEAALLPIAALALLNQEIAGYLLALFILPSLFSVPSLFSGKWNLGLLQNDFYALSGVTLAYLTSGFYFLGKFRQKDHSLHRAAILVTIAGAYYALFLIWKINRVFFTPDYVARMISLLIYSLAGLYFYVKGELEQRKIFYRFGMSVLIFVVARLLIVEVWSMEISYRIVTFFLTGLMFTGSVILRKSKVTQK</sequence>
<name>A0A0G1GAS7_9BACT</name>
<feature type="transmembrane region" description="Helical" evidence="1">
    <location>
        <begin position="451"/>
        <end position="468"/>
    </location>
</feature>
<dbReference type="PANTHER" id="PTHR38434">
    <property type="entry name" value="BLL2549 PROTEIN"/>
    <property type="match status" value="1"/>
</dbReference>
<feature type="transmembrane region" description="Helical" evidence="1">
    <location>
        <begin position="149"/>
        <end position="170"/>
    </location>
</feature>
<feature type="transmembrane region" description="Helical" evidence="1">
    <location>
        <begin position="339"/>
        <end position="357"/>
    </location>
</feature>
<comment type="caution">
    <text evidence="2">The sequence shown here is derived from an EMBL/GenBank/DDBJ whole genome shotgun (WGS) entry which is preliminary data.</text>
</comment>
<keyword evidence="1" id="KW-0812">Transmembrane</keyword>
<feature type="transmembrane region" description="Helical" evidence="1">
    <location>
        <begin position="535"/>
        <end position="553"/>
    </location>
</feature>
<gene>
    <name evidence="2" type="ORF">UV73_C0012G0091</name>
</gene>
<dbReference type="InterPro" id="IPR019286">
    <property type="entry name" value="DUF2339_TM"/>
</dbReference>
<feature type="transmembrane region" description="Helical" evidence="1">
    <location>
        <begin position="507"/>
        <end position="529"/>
    </location>
</feature>
<evidence type="ECO:0008006" key="4">
    <source>
        <dbReference type="Google" id="ProtNLM"/>
    </source>
</evidence>
<feature type="transmembrane region" description="Helical" evidence="1">
    <location>
        <begin position="257"/>
        <end position="277"/>
    </location>
</feature>
<feature type="transmembrane region" description="Helical" evidence="1">
    <location>
        <begin position="289"/>
        <end position="308"/>
    </location>
</feature>